<evidence type="ECO:0000256" key="3">
    <source>
        <dbReference type="ARBA" id="ARBA00022490"/>
    </source>
</evidence>
<evidence type="ECO:0000256" key="1">
    <source>
        <dbReference type="ARBA" id="ARBA00001946"/>
    </source>
</evidence>
<protein>
    <recommendedName>
        <fullName evidence="9">ATP-dependent 6-phosphofructokinase</fullName>
        <shortName evidence="9">ATP-PFK</shortName>
        <shortName evidence="9">Phosphofructokinase</shortName>
        <ecNumber evidence="9">2.7.1.11</ecNumber>
    </recommendedName>
    <alternativeName>
        <fullName evidence="9">Phosphohexokinase</fullName>
    </alternativeName>
</protein>
<feature type="site" description="Important for substrate specificity; cannot use PPi as phosphoryl donor" evidence="9">
    <location>
        <position position="118"/>
    </location>
</feature>
<comment type="function">
    <text evidence="9">Catalyzes the phosphorylation of D-fructose 6-phosphate to fructose 1,6-bisphosphate by ATP, the first committing step of glycolysis.</text>
</comment>
<dbReference type="PANTHER" id="PTHR13697">
    <property type="entry name" value="PHOSPHOFRUCTOKINASE"/>
    <property type="match status" value="1"/>
</dbReference>
<keyword evidence="8 9" id="KW-0324">Glycolysis</keyword>
<evidence type="ECO:0000256" key="2">
    <source>
        <dbReference type="ARBA" id="ARBA00004679"/>
    </source>
</evidence>
<dbReference type="PROSITE" id="PS00433">
    <property type="entry name" value="PHOSPHOFRUCTOKINASE"/>
    <property type="match status" value="1"/>
</dbReference>
<dbReference type="RefSeq" id="WP_369018339.1">
    <property type="nucleotide sequence ID" value="NZ_CP121689.1"/>
</dbReference>
<evidence type="ECO:0000259" key="10">
    <source>
        <dbReference type="Pfam" id="PF00365"/>
    </source>
</evidence>
<dbReference type="GO" id="GO:0003872">
    <property type="term" value="F:6-phosphofructokinase activity"/>
    <property type="evidence" value="ECO:0007669"/>
    <property type="project" value="UniProtKB-EC"/>
</dbReference>
<dbReference type="EC" id="2.7.1.11" evidence="9"/>
<keyword evidence="12" id="KW-1185">Reference proteome</keyword>
<keyword evidence="9" id="KW-0067">ATP-binding</keyword>
<feature type="binding site" description="in other chain" evidence="9">
    <location>
        <begin position="286"/>
        <end position="289"/>
    </location>
    <ligand>
        <name>substrate</name>
        <note>ligand shared between dimeric partners</note>
    </ligand>
</feature>
<dbReference type="Gene3D" id="3.40.50.460">
    <property type="entry name" value="Phosphofructokinase domain"/>
    <property type="match status" value="1"/>
</dbReference>
<keyword evidence="6 9" id="KW-0418">Kinase</keyword>
<feature type="binding site" description="in other chain" evidence="9">
    <location>
        <position position="236"/>
    </location>
    <ligand>
        <name>substrate</name>
        <note>ligand shared between dimeric partners</note>
    </ligand>
</feature>
<feature type="binding site" evidence="9">
    <location>
        <position position="117"/>
    </location>
    <ligand>
        <name>Mg(2+)</name>
        <dbReference type="ChEBI" id="CHEBI:18420"/>
        <note>catalytic</note>
    </ligand>
</feature>
<dbReference type="InterPro" id="IPR015912">
    <property type="entry name" value="Phosphofructokinase_CS"/>
</dbReference>
<feature type="active site" description="Proton acceptor" evidence="9">
    <location>
        <position position="141"/>
    </location>
</feature>
<keyword evidence="9" id="KW-0547">Nucleotide-binding</keyword>
<feature type="binding site" description="in other chain" evidence="9">
    <location>
        <begin position="139"/>
        <end position="141"/>
    </location>
    <ligand>
        <name>substrate</name>
        <note>ligand shared between dimeric partners</note>
    </ligand>
</feature>
<proteinExistence type="inferred from homology"/>
<dbReference type="PANTHER" id="PTHR13697:SF52">
    <property type="entry name" value="ATP-DEPENDENT 6-PHOSPHOFRUCTOKINASE 3"/>
    <property type="match status" value="1"/>
</dbReference>
<dbReference type="NCBIfam" id="TIGR02483">
    <property type="entry name" value="PFK_mixed"/>
    <property type="match status" value="1"/>
</dbReference>
<accession>A0ABZ2YD31</accession>
<keyword evidence="3 9" id="KW-0963">Cytoplasm</keyword>
<feature type="binding site" evidence="9">
    <location>
        <begin position="76"/>
        <end position="77"/>
    </location>
    <ligand>
        <name>ATP</name>
        <dbReference type="ChEBI" id="CHEBI:30616"/>
    </ligand>
</feature>
<comment type="catalytic activity">
    <reaction evidence="9">
        <text>beta-D-fructose 6-phosphate + ATP = beta-D-fructose 1,6-bisphosphate + ADP + H(+)</text>
        <dbReference type="Rhea" id="RHEA:16109"/>
        <dbReference type="ChEBI" id="CHEBI:15378"/>
        <dbReference type="ChEBI" id="CHEBI:30616"/>
        <dbReference type="ChEBI" id="CHEBI:32966"/>
        <dbReference type="ChEBI" id="CHEBI:57634"/>
        <dbReference type="ChEBI" id="CHEBI:456216"/>
        <dbReference type="EC" id="2.7.1.11"/>
    </reaction>
</comment>
<keyword evidence="5 9" id="KW-0479">Metal-binding</keyword>
<evidence type="ECO:0000313" key="12">
    <source>
        <dbReference type="Proteomes" id="UP001461341"/>
    </source>
</evidence>
<dbReference type="SUPFAM" id="SSF53784">
    <property type="entry name" value="Phosphofructokinase"/>
    <property type="match status" value="1"/>
</dbReference>
<feature type="binding site" evidence="9">
    <location>
        <begin position="116"/>
        <end position="119"/>
    </location>
    <ligand>
        <name>ATP</name>
        <dbReference type="ChEBI" id="CHEBI:30616"/>
    </ligand>
</feature>
<dbReference type="InterPro" id="IPR000023">
    <property type="entry name" value="Phosphofructokinase_dom"/>
</dbReference>
<dbReference type="PRINTS" id="PR00476">
    <property type="entry name" value="PHFRCTKINASE"/>
</dbReference>
<comment type="subcellular location">
    <subcellularLocation>
        <location evidence="9">Cytoplasm</location>
    </subcellularLocation>
</comment>
<keyword evidence="4 9" id="KW-0808">Transferase</keyword>
<comment type="pathway">
    <text evidence="2 9">Carbohydrate degradation; glycolysis; D-glyceraldehyde 3-phosphate and glycerone phosphate from D-glucose: step 3/4.</text>
</comment>
<dbReference type="NCBIfam" id="NF002872">
    <property type="entry name" value="PRK03202.1"/>
    <property type="match status" value="1"/>
</dbReference>
<dbReference type="InterPro" id="IPR022953">
    <property type="entry name" value="ATP_PFK"/>
</dbReference>
<dbReference type="InterPro" id="IPR012003">
    <property type="entry name" value="ATP_PFK_prok-type"/>
</dbReference>
<feature type="domain" description="Phosphofructokinase" evidence="10">
    <location>
        <begin position="5"/>
        <end position="311"/>
    </location>
</feature>
<sequence>MQIKKIGILSAGGDCPGINAVIHAVVKKAILDHNLEVIGFLDGFQGMVEKRWRKLEYNDVSGIMPLGGTILGTSNKANPFRYPVWENKELHFEDRSEQVIETYQETGIDALICIGGDGTFHIAQRFFEKGLNVIGVPKTIDNDLNGTDLTFGFDSAVSVATEAIDRIHTTAQSHHRAMVIEVMGRYAGWIALESGIAGGGDVILIPEIPFDMEGVCRFLQKRIAAGKRFSIVVVAEGARPKGGDYVIQKKVVESHDQIRLGGISYLVGQEIEARTGIETRVVILGHLQRGGSPTAFDRILATRFGAEAVKLAVQGKFGYFPALIGQEIQPMPIKEAIASLKTVPLDHPLLDVARSMGTYLGD</sequence>
<dbReference type="Proteomes" id="UP001461341">
    <property type="component" value="Chromosome"/>
</dbReference>
<organism evidence="11 12">
    <name type="scientific">Thermatribacter velox</name>
    <dbReference type="NCBI Taxonomy" id="3039681"/>
    <lineage>
        <taxon>Bacteria</taxon>
        <taxon>Pseudomonadati</taxon>
        <taxon>Atribacterota</taxon>
        <taxon>Atribacteria</taxon>
        <taxon>Atribacterales</taxon>
        <taxon>Thermatribacteraceae</taxon>
        <taxon>Thermatribacter</taxon>
    </lineage>
</organism>
<comment type="caution">
    <text evidence="9">Lacks conserved residue(s) required for the propagation of feature annotation.</text>
</comment>
<evidence type="ECO:0000256" key="9">
    <source>
        <dbReference type="HAMAP-Rule" id="MF_01976"/>
    </source>
</evidence>
<feature type="binding site" evidence="9">
    <location>
        <position position="13"/>
    </location>
    <ligand>
        <name>ATP</name>
        <dbReference type="ChEBI" id="CHEBI:30616"/>
    </ligand>
</feature>
<feature type="binding site" evidence="9">
    <location>
        <position position="280"/>
    </location>
    <ligand>
        <name>substrate</name>
        <note>ligand shared between dimeric partners</note>
    </ligand>
</feature>
<comment type="similarity">
    <text evidence="9">Belongs to the phosphofructokinase type A (PFKA) family. Mixed-substrate PFK group III subfamily.</text>
</comment>
<reference evidence="11 12" key="1">
    <citation type="submission" date="2023-03" db="EMBL/GenBank/DDBJ databases">
        <title>Novel Species.</title>
        <authorList>
            <person name="Ma S."/>
        </authorList>
    </citation>
    <scope>NUCLEOTIDE SEQUENCE [LARGE SCALE GENOMIC DNA]</scope>
    <source>
        <strain evidence="11 12">B11</strain>
    </source>
</reference>
<dbReference type="HAMAP" id="MF_01976">
    <property type="entry name" value="Phosphofructokinase_III"/>
    <property type="match status" value="1"/>
</dbReference>
<evidence type="ECO:0000256" key="4">
    <source>
        <dbReference type="ARBA" id="ARBA00022679"/>
    </source>
</evidence>
<dbReference type="Pfam" id="PF00365">
    <property type="entry name" value="PFK"/>
    <property type="match status" value="1"/>
</dbReference>
<comment type="cofactor">
    <cofactor evidence="1 9">
        <name>Mg(2+)</name>
        <dbReference type="ChEBI" id="CHEBI:18420"/>
    </cofactor>
</comment>
<evidence type="ECO:0000256" key="7">
    <source>
        <dbReference type="ARBA" id="ARBA00022842"/>
    </source>
</evidence>
<dbReference type="InterPro" id="IPR035966">
    <property type="entry name" value="PKF_sf"/>
</dbReference>
<evidence type="ECO:0000256" key="6">
    <source>
        <dbReference type="ARBA" id="ARBA00022777"/>
    </source>
</evidence>
<feature type="binding site" evidence="9">
    <location>
        <position position="176"/>
    </location>
    <ligand>
        <name>substrate</name>
        <note>ligand shared between dimeric partners</note>
    </ligand>
</feature>
<evidence type="ECO:0000313" key="11">
    <source>
        <dbReference type="EMBL" id="WZL76181.1"/>
    </source>
</evidence>
<dbReference type="Gene3D" id="3.40.50.450">
    <property type="match status" value="1"/>
</dbReference>
<dbReference type="EMBL" id="CP121689">
    <property type="protein sequence ID" value="WZL76181.1"/>
    <property type="molecule type" value="Genomic_DNA"/>
</dbReference>
<evidence type="ECO:0000256" key="8">
    <source>
        <dbReference type="ARBA" id="ARBA00023152"/>
    </source>
</evidence>
<comment type="subunit">
    <text evidence="9">Homodimer or homotetramer.</text>
</comment>
<gene>
    <name evidence="9" type="primary">pfkA</name>
    <name evidence="11" type="ORF">QBE54_00165</name>
</gene>
<feature type="binding site" description="in other chain" evidence="9">
    <location>
        <begin position="183"/>
        <end position="185"/>
    </location>
    <ligand>
        <name>substrate</name>
        <note>ligand shared between dimeric partners</note>
    </ligand>
</feature>
<evidence type="ECO:0000256" key="5">
    <source>
        <dbReference type="ARBA" id="ARBA00022723"/>
    </source>
</evidence>
<dbReference type="PIRSF" id="PIRSF000532">
    <property type="entry name" value="ATP_PFK_prok"/>
    <property type="match status" value="1"/>
</dbReference>
<name>A0ABZ2YD31_9BACT</name>
<keyword evidence="7 9" id="KW-0460">Magnesium</keyword>
<dbReference type="InterPro" id="IPR012829">
    <property type="entry name" value="Phosphofructokinase_III"/>
</dbReference>